<keyword evidence="1" id="KW-0472">Membrane</keyword>
<comment type="caution">
    <text evidence="2">The sequence shown here is derived from an EMBL/GenBank/DDBJ whole genome shotgun (WGS) entry which is preliminary data.</text>
</comment>
<evidence type="ECO:0000313" key="2">
    <source>
        <dbReference type="EMBL" id="MDN0288648.1"/>
    </source>
</evidence>
<dbReference type="RefSeq" id="WP_223571034.1">
    <property type="nucleotide sequence ID" value="NZ_CP044334.1"/>
</dbReference>
<evidence type="ECO:0000256" key="1">
    <source>
        <dbReference type="SAM" id="Phobius"/>
    </source>
</evidence>
<dbReference type="EMBL" id="JASVYU010000033">
    <property type="protein sequence ID" value="MDN0288648.1"/>
    <property type="molecule type" value="Genomic_DNA"/>
</dbReference>
<name>A0AAP4KD07_9XANT</name>
<keyword evidence="1" id="KW-0812">Transmembrane</keyword>
<dbReference type="AlphaFoldDB" id="A0AAP4KD07"/>
<sequence length="71" mass="7774">MTRLIEIFREIGPVVCTVCAIGLGAGAVVGYWVGACTAQSIDRQIERDEAIQQQCIDGNNNACRVMEFRRG</sequence>
<organism evidence="2">
    <name type="scientific">Xanthomonas arboricola pv. pruni</name>
    <dbReference type="NCBI Taxonomy" id="69929"/>
    <lineage>
        <taxon>Bacteria</taxon>
        <taxon>Pseudomonadati</taxon>
        <taxon>Pseudomonadota</taxon>
        <taxon>Gammaproteobacteria</taxon>
        <taxon>Lysobacterales</taxon>
        <taxon>Lysobacteraceae</taxon>
        <taxon>Xanthomonas</taxon>
    </lineage>
</organism>
<feature type="transmembrane region" description="Helical" evidence="1">
    <location>
        <begin position="12"/>
        <end position="33"/>
    </location>
</feature>
<reference evidence="2" key="1">
    <citation type="submission" date="2023-06" db="EMBL/GenBank/DDBJ databases">
        <title>Genome sequences of Xanthomonas arboricola from Serbia and Montenegro.</title>
        <authorList>
            <person name="Ilicic R."/>
            <person name="Jelusic A."/>
            <person name="Harrison J."/>
            <person name="Greer S."/>
            <person name="Grant M."/>
            <person name="Vicente J."/>
            <person name="Popovic Milovanovic T."/>
            <person name="Studholme D.J."/>
        </authorList>
    </citation>
    <scope>NUCLEOTIDE SEQUENCE</scope>
    <source>
        <strain evidence="2">Xp320</strain>
    </source>
</reference>
<keyword evidence="1" id="KW-1133">Transmembrane helix</keyword>
<protein>
    <submittedName>
        <fullName evidence="2">Uncharacterized protein</fullName>
    </submittedName>
</protein>
<accession>A0AAP4KD07</accession>
<gene>
    <name evidence="2" type="ORF">QSH54_18865</name>
</gene>
<proteinExistence type="predicted"/>